<dbReference type="Pfam" id="PF13362">
    <property type="entry name" value="Toprim_3"/>
    <property type="match status" value="1"/>
</dbReference>
<feature type="domain" description="DUF7146" evidence="2">
    <location>
        <begin position="91"/>
        <end position="197"/>
    </location>
</feature>
<name>A0ABX7LPR4_9CAUL</name>
<evidence type="ECO:0000259" key="2">
    <source>
        <dbReference type="Pfam" id="PF23639"/>
    </source>
</evidence>
<keyword evidence="4" id="KW-1185">Reference proteome</keyword>
<dbReference type="EMBL" id="CP070968">
    <property type="protein sequence ID" value="QSF54830.1"/>
    <property type="molecule type" value="Genomic_DNA"/>
</dbReference>
<dbReference type="InterPro" id="IPR055570">
    <property type="entry name" value="DUF7146"/>
</dbReference>
<feature type="domain" description="Toprim" evidence="1">
    <location>
        <begin position="203"/>
        <end position="291"/>
    </location>
</feature>
<dbReference type="InterPro" id="IPR006171">
    <property type="entry name" value="TOPRIM_dom"/>
</dbReference>
<evidence type="ECO:0000259" key="1">
    <source>
        <dbReference type="Pfam" id="PF13362"/>
    </source>
</evidence>
<organism evidence="3 4">
    <name type="scientific">Brevundimonas fontaquae</name>
    <dbReference type="NCBI Taxonomy" id="2813778"/>
    <lineage>
        <taxon>Bacteria</taxon>
        <taxon>Pseudomonadati</taxon>
        <taxon>Pseudomonadota</taxon>
        <taxon>Alphaproteobacteria</taxon>
        <taxon>Caulobacterales</taxon>
        <taxon>Caulobacteraceae</taxon>
        <taxon>Brevundimonas</taxon>
    </lineage>
</organism>
<dbReference type="Proteomes" id="UP000662957">
    <property type="component" value="Chromosome"/>
</dbReference>
<dbReference type="RefSeq" id="WP_205682263.1">
    <property type="nucleotide sequence ID" value="NZ_CP070968.1"/>
</dbReference>
<proteinExistence type="predicted"/>
<evidence type="ECO:0000313" key="3">
    <source>
        <dbReference type="EMBL" id="QSF54830.1"/>
    </source>
</evidence>
<reference evidence="3 4" key="1">
    <citation type="submission" date="2021-02" db="EMBL/GenBank/DDBJ databases">
        <title>Brevundimonas sp. CS1 genome sequence.</title>
        <authorList>
            <person name="Lee K."/>
            <person name="Choi Y.-J."/>
            <person name="Son H.-R."/>
        </authorList>
    </citation>
    <scope>NUCLEOTIDE SEQUENCE [LARGE SCALE GENOMIC DNA]</scope>
    <source>
        <strain evidence="3 4">CS1</strain>
    </source>
</reference>
<accession>A0ABX7LPR4</accession>
<gene>
    <name evidence="3" type="ORF">JX001_03155</name>
</gene>
<dbReference type="Pfam" id="PF23639">
    <property type="entry name" value="DUF7146"/>
    <property type="match status" value="1"/>
</dbReference>
<sequence length="301" mass="31877">MTLHAIVAALGGDLYAGGTRASIPAPGHSADDRSVSLMLSDDRVIIHGFGGADWRAARDDLRVRGFIDDAGRLIGGGRGRASSPRPDRALRIETASRLWTATTERPPHGPASLYLRRRAVMGGAAASNLRLHPSAPLSVYQADGRTRPALIARISDADDRLTAVELTYLEANGLPANGLRLARKTVGQVPPGAAVRLSSAAEYMLVGEGVVTTLSAMDRFGLPGWALMAANNLAVWSPPACVHRVLVAADRGEAGEAAAARLRRRLVHDGLEVEVSWPEPPFGDWNEVAVAATSQRKERGG</sequence>
<protein>
    <submittedName>
        <fullName evidence="3">Toprim domain-containing protein</fullName>
    </submittedName>
</protein>
<evidence type="ECO:0000313" key="4">
    <source>
        <dbReference type="Proteomes" id="UP000662957"/>
    </source>
</evidence>